<dbReference type="Proteomes" id="UP001501822">
    <property type="component" value="Unassembled WGS sequence"/>
</dbReference>
<feature type="region of interest" description="Disordered" evidence="1">
    <location>
        <begin position="245"/>
        <end position="271"/>
    </location>
</feature>
<dbReference type="PANTHER" id="PTHR43235:SF1">
    <property type="entry name" value="GLUTAMINE AMIDOTRANSFERASE PB2B2.05-RELATED"/>
    <property type="match status" value="1"/>
</dbReference>
<dbReference type="PROSITE" id="PS51273">
    <property type="entry name" value="GATASE_TYPE_1"/>
    <property type="match status" value="1"/>
</dbReference>
<name>A0ABN0X8Y3_9ACTN</name>
<feature type="compositionally biased region" description="Low complexity" evidence="1">
    <location>
        <begin position="245"/>
        <end position="255"/>
    </location>
</feature>
<reference evidence="2 3" key="1">
    <citation type="journal article" date="2019" name="Int. J. Syst. Evol. Microbiol.">
        <title>The Global Catalogue of Microorganisms (GCM) 10K type strain sequencing project: providing services to taxonomists for standard genome sequencing and annotation.</title>
        <authorList>
            <consortium name="The Broad Institute Genomics Platform"/>
            <consortium name="The Broad Institute Genome Sequencing Center for Infectious Disease"/>
            <person name="Wu L."/>
            <person name="Ma J."/>
        </authorList>
    </citation>
    <scope>NUCLEOTIDE SEQUENCE [LARGE SCALE GENOMIC DNA]</scope>
    <source>
        <strain evidence="2 3">JCM 3146</strain>
    </source>
</reference>
<sequence length="271" mass="27993">MNSTPNGTVRARRSAERPVIGVCARTAPVTLQGAPMTVSLALQSHVDFLAAAGCAPLLLPLLPGVEHPVDHLDGLLVPGGPDLDPALYGAAPHPRTRGANPAVDTAELALVAAALDAGLPVLAICRGMQLLNVRFGGTLHQHLPEVTGHDGHCPETEKFTFGGNRLDLRPGSRIAEILGDGPSEAACHHHQAIDRIGTGLTATAWAPDGVVEVVEVTGHPFAIGVQWEAGQTEDERLHRALAEAAGRSAAQAAGRRAVDGSGPVRPATTRG</sequence>
<protein>
    <recommendedName>
        <fullName evidence="4">Gamma-glutamyl-gamma-aminobutyrate hydrolase family protein</fullName>
    </recommendedName>
</protein>
<organism evidence="2 3">
    <name type="scientific">Actinoallomurus spadix</name>
    <dbReference type="NCBI Taxonomy" id="79912"/>
    <lineage>
        <taxon>Bacteria</taxon>
        <taxon>Bacillati</taxon>
        <taxon>Actinomycetota</taxon>
        <taxon>Actinomycetes</taxon>
        <taxon>Streptosporangiales</taxon>
        <taxon>Thermomonosporaceae</taxon>
        <taxon>Actinoallomurus</taxon>
    </lineage>
</organism>
<evidence type="ECO:0008006" key="4">
    <source>
        <dbReference type="Google" id="ProtNLM"/>
    </source>
</evidence>
<dbReference type="InterPro" id="IPR011697">
    <property type="entry name" value="Peptidase_C26"/>
</dbReference>
<evidence type="ECO:0000313" key="3">
    <source>
        <dbReference type="Proteomes" id="UP001501822"/>
    </source>
</evidence>
<dbReference type="EMBL" id="BAAABM010000051">
    <property type="protein sequence ID" value="GAA0358089.1"/>
    <property type="molecule type" value="Genomic_DNA"/>
</dbReference>
<proteinExistence type="predicted"/>
<gene>
    <name evidence="2" type="ORF">GCM10010151_54720</name>
</gene>
<accession>A0ABN0X8Y3</accession>
<dbReference type="InterPro" id="IPR044668">
    <property type="entry name" value="PuuD-like"/>
</dbReference>
<dbReference type="SUPFAM" id="SSF52317">
    <property type="entry name" value="Class I glutamine amidotransferase-like"/>
    <property type="match status" value="1"/>
</dbReference>
<dbReference type="InterPro" id="IPR029062">
    <property type="entry name" value="Class_I_gatase-like"/>
</dbReference>
<dbReference type="RefSeq" id="WP_252798549.1">
    <property type="nucleotide sequence ID" value="NZ_BAAABM010000051.1"/>
</dbReference>
<evidence type="ECO:0000256" key="1">
    <source>
        <dbReference type="SAM" id="MobiDB-lite"/>
    </source>
</evidence>
<dbReference type="Gene3D" id="3.40.50.880">
    <property type="match status" value="1"/>
</dbReference>
<comment type="caution">
    <text evidence="2">The sequence shown here is derived from an EMBL/GenBank/DDBJ whole genome shotgun (WGS) entry which is preliminary data.</text>
</comment>
<keyword evidence="3" id="KW-1185">Reference proteome</keyword>
<dbReference type="PANTHER" id="PTHR43235">
    <property type="entry name" value="GLUTAMINE AMIDOTRANSFERASE PB2B2.05-RELATED"/>
    <property type="match status" value="1"/>
</dbReference>
<evidence type="ECO:0000313" key="2">
    <source>
        <dbReference type="EMBL" id="GAA0358089.1"/>
    </source>
</evidence>
<dbReference type="Pfam" id="PF07722">
    <property type="entry name" value="Peptidase_C26"/>
    <property type="match status" value="1"/>
</dbReference>